<dbReference type="RefSeq" id="WP_110807332.1">
    <property type="nucleotide sequence ID" value="NZ_QJTK01000027.1"/>
</dbReference>
<gene>
    <name evidence="1" type="ORF">C8J30_1275</name>
</gene>
<evidence type="ECO:0000313" key="1">
    <source>
        <dbReference type="EMBL" id="PYF06426.1"/>
    </source>
</evidence>
<name>A0A318TNS9_9RHOB</name>
<dbReference type="Pfam" id="PF21810">
    <property type="entry name" value="DUF6880"/>
    <property type="match status" value="1"/>
</dbReference>
<dbReference type="OrthoDB" id="7183688at2"/>
<reference evidence="1 2" key="1">
    <citation type="submission" date="2018-06" db="EMBL/GenBank/DDBJ databases">
        <title>Genomic Encyclopedia of Type Strains, Phase III (KMG-III): the genomes of soil and plant-associated and newly described type strains.</title>
        <authorList>
            <person name="Whitman W."/>
        </authorList>
    </citation>
    <scope>NUCLEOTIDE SEQUENCE [LARGE SCALE GENOMIC DNA]</scope>
    <source>
        <strain evidence="1 2">JA737</strain>
    </source>
</reference>
<evidence type="ECO:0000313" key="2">
    <source>
        <dbReference type="Proteomes" id="UP000247727"/>
    </source>
</evidence>
<organism evidence="1 2">
    <name type="scientific">Rhodobacter viridis</name>
    <dbReference type="NCBI Taxonomy" id="1054202"/>
    <lineage>
        <taxon>Bacteria</taxon>
        <taxon>Pseudomonadati</taxon>
        <taxon>Pseudomonadota</taxon>
        <taxon>Alphaproteobacteria</taxon>
        <taxon>Rhodobacterales</taxon>
        <taxon>Rhodobacter group</taxon>
        <taxon>Rhodobacter</taxon>
    </lineage>
</organism>
<keyword evidence="2" id="KW-1185">Reference proteome</keyword>
<proteinExistence type="predicted"/>
<comment type="caution">
    <text evidence="1">The sequence shown here is derived from an EMBL/GenBank/DDBJ whole genome shotgun (WGS) entry which is preliminary data.</text>
</comment>
<accession>A0A318TNS9</accession>
<sequence length="503" mass="55938">MARKPTLSPDALEALGAAKLAALVFEEASTNAAFKRRVAAALAGQSGPEAIAKLIDRRLAGLERARAFVDWEKARAFRDDLAALLASIRDELAPADPDLGADRLLRFLATHKSVFERIDDSSGKLQDVYEDGIAALGPIAARLSPEAAHPLPDRIMDRLGELEHGYLPRVADQVIPHLPPDVLSAWEEDLARRSADRHAEEAPQRATGRWFYSMTDQWRQIRQSIARARGDLDHLVALEGEKSERGQDTLGLAETLRDAGRLSEALDWVRKGGPRAHSTLLDFLDDEDDSDSPAVRQALLEADILKRLDRREEARGLLWDRFRDTLAPPILRAYLRALPDFEDGAAEEKAMVVALDHPVPLVALRFFLDWKRPDLAAQVVIAHRGAWSGSDWHILPAIAETLEAEQPLAATLLYRVLLDDILARARSKAYPHGAKYLHILDRLGTASDADPARPQDMEMHATYRAGLKANHGRKSGFWGLVEGRVTREPEATFIGRRPLWRES</sequence>
<protein>
    <submittedName>
        <fullName evidence="1">Uncharacterized protein</fullName>
    </submittedName>
</protein>
<dbReference type="InterPro" id="IPR049245">
    <property type="entry name" value="DUF6880"/>
</dbReference>
<dbReference type="EMBL" id="QJTK01000027">
    <property type="protein sequence ID" value="PYF06426.1"/>
    <property type="molecule type" value="Genomic_DNA"/>
</dbReference>
<dbReference type="Proteomes" id="UP000247727">
    <property type="component" value="Unassembled WGS sequence"/>
</dbReference>
<dbReference type="AlphaFoldDB" id="A0A318TNS9"/>